<feature type="compositionally biased region" description="Polar residues" evidence="4">
    <location>
        <begin position="7"/>
        <end position="20"/>
    </location>
</feature>
<dbReference type="Gene3D" id="1.20.120.530">
    <property type="entry name" value="GntR ligand-binding domain-like"/>
    <property type="match status" value="1"/>
</dbReference>
<dbReference type="InterPro" id="IPR000524">
    <property type="entry name" value="Tscrpt_reg_HTH_GntR"/>
</dbReference>
<comment type="caution">
    <text evidence="6">The sequence shown here is derived from an EMBL/GenBank/DDBJ whole genome shotgun (WGS) entry which is preliminary data.</text>
</comment>
<sequence length="233" mass="26664">MVEFATQVENPAESGQQETSLHSEVLERLRDYIVEGNIPEGGRIPERQLCETFGISRTPLREALKVLASDGLVELMPNRGARVRSLSAHDIKELFDLMGGFEALAGRLACERITEEQFEEVLSLHTEMYGHYLRDDRHHYFRTNQLIHDKILEISGNSALIRSARSLSASLRRVRYAANLDDKGLRWAEAVREHEQIIDALRRRDADALASILFHHLRNKSAAVLRSYEEAYR</sequence>
<dbReference type="GO" id="GO:0003700">
    <property type="term" value="F:DNA-binding transcription factor activity"/>
    <property type="evidence" value="ECO:0007669"/>
    <property type="project" value="InterPro"/>
</dbReference>
<dbReference type="PROSITE" id="PS50949">
    <property type="entry name" value="HTH_GNTR"/>
    <property type="match status" value="1"/>
</dbReference>
<keyword evidence="2" id="KW-0238">DNA-binding</keyword>
<dbReference type="PRINTS" id="PR00035">
    <property type="entry name" value="HTHGNTR"/>
</dbReference>
<evidence type="ECO:0000256" key="1">
    <source>
        <dbReference type="ARBA" id="ARBA00023015"/>
    </source>
</evidence>
<dbReference type="SUPFAM" id="SSF48008">
    <property type="entry name" value="GntR ligand-binding domain-like"/>
    <property type="match status" value="1"/>
</dbReference>
<feature type="domain" description="HTH gntR-type" evidence="5">
    <location>
        <begin position="19"/>
        <end position="86"/>
    </location>
</feature>
<dbReference type="PANTHER" id="PTHR43537:SF50">
    <property type="entry name" value="TRANSCRIPTIONAL REGULATORY PROTEIN"/>
    <property type="match status" value="1"/>
</dbReference>
<dbReference type="SMART" id="SM00345">
    <property type="entry name" value="HTH_GNTR"/>
    <property type="match status" value="1"/>
</dbReference>
<name>A0A369W003_9HYPH</name>
<keyword evidence="7" id="KW-1185">Reference proteome</keyword>
<accession>A0A369W003</accession>
<dbReference type="Gene3D" id="1.10.10.10">
    <property type="entry name" value="Winged helix-like DNA-binding domain superfamily/Winged helix DNA-binding domain"/>
    <property type="match status" value="1"/>
</dbReference>
<gene>
    <name evidence="6" type="ORF">DVH29_14395</name>
</gene>
<dbReference type="Proteomes" id="UP000253759">
    <property type="component" value="Unassembled WGS sequence"/>
</dbReference>
<dbReference type="InterPro" id="IPR036390">
    <property type="entry name" value="WH_DNA-bd_sf"/>
</dbReference>
<dbReference type="EMBL" id="QQNH01000030">
    <property type="protein sequence ID" value="RDE07888.1"/>
    <property type="molecule type" value="Genomic_DNA"/>
</dbReference>
<dbReference type="Pfam" id="PF00392">
    <property type="entry name" value="GntR"/>
    <property type="match status" value="1"/>
</dbReference>
<evidence type="ECO:0000259" key="5">
    <source>
        <dbReference type="PROSITE" id="PS50949"/>
    </source>
</evidence>
<evidence type="ECO:0000313" key="7">
    <source>
        <dbReference type="Proteomes" id="UP000253759"/>
    </source>
</evidence>
<evidence type="ECO:0000313" key="6">
    <source>
        <dbReference type="EMBL" id="RDE07888.1"/>
    </source>
</evidence>
<dbReference type="CDD" id="cd07377">
    <property type="entry name" value="WHTH_GntR"/>
    <property type="match status" value="1"/>
</dbReference>
<dbReference type="InterPro" id="IPR008920">
    <property type="entry name" value="TF_FadR/GntR_C"/>
</dbReference>
<organism evidence="6 7">
    <name type="scientific">Pelagibacterium lacus</name>
    <dbReference type="NCBI Taxonomy" id="2282655"/>
    <lineage>
        <taxon>Bacteria</taxon>
        <taxon>Pseudomonadati</taxon>
        <taxon>Pseudomonadota</taxon>
        <taxon>Alphaproteobacteria</taxon>
        <taxon>Hyphomicrobiales</taxon>
        <taxon>Devosiaceae</taxon>
        <taxon>Pelagibacterium</taxon>
    </lineage>
</organism>
<proteinExistence type="predicted"/>
<evidence type="ECO:0000256" key="2">
    <source>
        <dbReference type="ARBA" id="ARBA00023125"/>
    </source>
</evidence>
<dbReference type="SMART" id="SM00895">
    <property type="entry name" value="FCD"/>
    <property type="match status" value="1"/>
</dbReference>
<keyword evidence="1" id="KW-0805">Transcription regulation</keyword>
<evidence type="ECO:0000256" key="3">
    <source>
        <dbReference type="ARBA" id="ARBA00023163"/>
    </source>
</evidence>
<dbReference type="RefSeq" id="WP_114646892.1">
    <property type="nucleotide sequence ID" value="NZ_QQNH01000030.1"/>
</dbReference>
<dbReference type="AlphaFoldDB" id="A0A369W003"/>
<feature type="region of interest" description="Disordered" evidence="4">
    <location>
        <begin position="1"/>
        <end position="20"/>
    </location>
</feature>
<evidence type="ECO:0000256" key="4">
    <source>
        <dbReference type="SAM" id="MobiDB-lite"/>
    </source>
</evidence>
<dbReference type="SUPFAM" id="SSF46785">
    <property type="entry name" value="Winged helix' DNA-binding domain"/>
    <property type="match status" value="1"/>
</dbReference>
<dbReference type="Pfam" id="PF07729">
    <property type="entry name" value="FCD"/>
    <property type="match status" value="1"/>
</dbReference>
<dbReference type="InterPro" id="IPR036388">
    <property type="entry name" value="WH-like_DNA-bd_sf"/>
</dbReference>
<dbReference type="OrthoDB" id="8114900at2"/>
<dbReference type="InterPro" id="IPR011711">
    <property type="entry name" value="GntR_C"/>
</dbReference>
<dbReference type="GO" id="GO:0003677">
    <property type="term" value="F:DNA binding"/>
    <property type="evidence" value="ECO:0007669"/>
    <property type="project" value="UniProtKB-KW"/>
</dbReference>
<dbReference type="PANTHER" id="PTHR43537">
    <property type="entry name" value="TRANSCRIPTIONAL REGULATOR, GNTR FAMILY"/>
    <property type="match status" value="1"/>
</dbReference>
<reference evidence="7" key="1">
    <citation type="submission" date="2018-07" db="EMBL/GenBank/DDBJ databases">
        <authorList>
            <person name="Liu B.-T."/>
            <person name="Du Z."/>
        </authorList>
    </citation>
    <scope>NUCLEOTIDE SEQUENCE [LARGE SCALE GENOMIC DNA]</scope>
    <source>
        <strain evidence="7">XYN52</strain>
    </source>
</reference>
<protein>
    <submittedName>
        <fullName evidence="6">GntR family transcriptional regulator</fullName>
    </submittedName>
</protein>
<keyword evidence="3" id="KW-0804">Transcription</keyword>